<keyword evidence="3" id="KW-1185">Reference proteome</keyword>
<comment type="caution">
    <text evidence="2">The sequence shown here is derived from an EMBL/GenBank/DDBJ whole genome shotgun (WGS) entry which is preliminary data.</text>
</comment>
<dbReference type="Gene3D" id="3.30.1490.480">
    <property type="entry name" value="Endolytic murein transglycosylase"/>
    <property type="match status" value="1"/>
</dbReference>
<reference evidence="2 3" key="1">
    <citation type="submission" date="2018-05" db="EMBL/GenBank/DDBJ databases">
        <title>Genomic Encyclopedia of Type Strains, Phase III (KMG-III): the genomes of soil and plant-associated and newly described type strains.</title>
        <authorList>
            <person name="Whitman W."/>
        </authorList>
    </citation>
    <scope>NUCLEOTIDE SEQUENCE [LARGE SCALE GENOMIC DNA]</scope>
    <source>
        <strain evidence="2 3">CECT 5696</strain>
    </source>
</reference>
<dbReference type="AlphaFoldDB" id="A0A2V2Z051"/>
<dbReference type="EMBL" id="QGTQ01000003">
    <property type="protein sequence ID" value="PWW06425.1"/>
    <property type="molecule type" value="Genomic_DNA"/>
</dbReference>
<feature type="compositionally biased region" description="Polar residues" evidence="1">
    <location>
        <begin position="29"/>
        <end position="45"/>
    </location>
</feature>
<organism evidence="2 3">
    <name type="scientific">Paenibacillus cellulosilyticus</name>
    <dbReference type="NCBI Taxonomy" id="375489"/>
    <lineage>
        <taxon>Bacteria</taxon>
        <taxon>Bacillati</taxon>
        <taxon>Bacillota</taxon>
        <taxon>Bacilli</taxon>
        <taxon>Bacillales</taxon>
        <taxon>Paenibacillaceae</taxon>
        <taxon>Paenibacillus</taxon>
    </lineage>
</organism>
<evidence type="ECO:0000313" key="3">
    <source>
        <dbReference type="Proteomes" id="UP000246635"/>
    </source>
</evidence>
<accession>A0A2V2Z051</accession>
<dbReference type="RefSeq" id="WP_110043103.1">
    <property type="nucleotide sequence ID" value="NZ_CP054612.1"/>
</dbReference>
<gene>
    <name evidence="2" type="ORF">DFQ01_103328</name>
</gene>
<proteinExistence type="predicted"/>
<dbReference type="Proteomes" id="UP000246635">
    <property type="component" value="Unassembled WGS sequence"/>
</dbReference>
<feature type="region of interest" description="Disordered" evidence="1">
    <location>
        <begin position="29"/>
        <end position="124"/>
    </location>
</feature>
<evidence type="ECO:0008006" key="4">
    <source>
        <dbReference type="Google" id="ProtNLM"/>
    </source>
</evidence>
<evidence type="ECO:0000313" key="2">
    <source>
        <dbReference type="EMBL" id="PWW06425.1"/>
    </source>
</evidence>
<feature type="compositionally biased region" description="Low complexity" evidence="1">
    <location>
        <begin position="66"/>
        <end position="75"/>
    </location>
</feature>
<protein>
    <recommendedName>
        <fullName evidence="4">YceG-like family protein</fullName>
    </recommendedName>
</protein>
<evidence type="ECO:0000256" key="1">
    <source>
        <dbReference type="SAM" id="MobiDB-lite"/>
    </source>
</evidence>
<feature type="compositionally biased region" description="Basic and acidic residues" evidence="1">
    <location>
        <begin position="53"/>
        <end position="65"/>
    </location>
</feature>
<name>A0A2V2Z051_9BACL</name>
<dbReference type="OrthoDB" id="2616345at2"/>
<sequence length="205" mass="21844">MFKDRRFLSGLGAGIVAGALLLQLMTMGQQSASLPDSEQSDQPMYSEQEVQEMIEKAKADAKAEADTNAAAGEQASTEGEQVKTPEAPEAPKQPEDAKAAVQPEQPSSPVADAAAEEEAQSTTVEKQVVIRIQPGANLTSTAKILSDNGLITSQSKFISKMKSDKKLVRAGYFAFKGEPTLDEVITTLTSKPLTESEANRIKSNS</sequence>